<organism evidence="2 3">
    <name type="scientific">Plasticicumulans lactativorans</name>
    <dbReference type="NCBI Taxonomy" id="1133106"/>
    <lineage>
        <taxon>Bacteria</taxon>
        <taxon>Pseudomonadati</taxon>
        <taxon>Pseudomonadota</taxon>
        <taxon>Gammaproteobacteria</taxon>
        <taxon>Candidatus Competibacteraceae</taxon>
        <taxon>Plasticicumulans</taxon>
    </lineage>
</organism>
<dbReference type="RefSeq" id="WP_165903993.1">
    <property type="nucleotide sequence ID" value="NZ_SLWY01000002.1"/>
</dbReference>
<keyword evidence="3" id="KW-1185">Reference proteome</keyword>
<reference evidence="2 3" key="1">
    <citation type="submission" date="2019-03" db="EMBL/GenBank/DDBJ databases">
        <title>Genomic Encyclopedia of Type Strains, Phase IV (KMG-IV): sequencing the most valuable type-strain genomes for metagenomic binning, comparative biology and taxonomic classification.</title>
        <authorList>
            <person name="Goeker M."/>
        </authorList>
    </citation>
    <scope>NUCLEOTIDE SEQUENCE [LARGE SCALE GENOMIC DNA]</scope>
    <source>
        <strain evidence="2 3">DSM 25287</strain>
    </source>
</reference>
<gene>
    <name evidence="2" type="ORF">EV699_102226</name>
</gene>
<comment type="caution">
    <text evidence="2">The sequence shown here is derived from an EMBL/GenBank/DDBJ whole genome shotgun (WGS) entry which is preliminary data.</text>
</comment>
<dbReference type="Proteomes" id="UP000295765">
    <property type="component" value="Unassembled WGS sequence"/>
</dbReference>
<dbReference type="AlphaFoldDB" id="A0A4R2L7P4"/>
<dbReference type="Pfam" id="PF09361">
    <property type="entry name" value="Phasin_2"/>
    <property type="match status" value="1"/>
</dbReference>
<evidence type="ECO:0000313" key="2">
    <source>
        <dbReference type="EMBL" id="TCO83519.1"/>
    </source>
</evidence>
<dbReference type="InterPro" id="IPR014176">
    <property type="entry name" value="Phasin_subfam-3"/>
</dbReference>
<evidence type="ECO:0000313" key="3">
    <source>
        <dbReference type="Proteomes" id="UP000295765"/>
    </source>
</evidence>
<dbReference type="NCBIfam" id="TIGR02809">
    <property type="entry name" value="phasin_3"/>
    <property type="match status" value="1"/>
</dbReference>
<proteinExistence type="predicted"/>
<name>A0A4R2L7P4_9GAMM</name>
<accession>A0A4R2L7P4</accession>
<feature type="domain" description="Phasin" evidence="1">
    <location>
        <begin position="9"/>
        <end position="106"/>
    </location>
</feature>
<dbReference type="EMBL" id="SLWY01000002">
    <property type="protein sequence ID" value="TCO83519.1"/>
    <property type="molecule type" value="Genomic_DNA"/>
</dbReference>
<evidence type="ECO:0000259" key="1">
    <source>
        <dbReference type="Pfam" id="PF09361"/>
    </source>
</evidence>
<protein>
    <submittedName>
        <fullName evidence="2">Phasin family protein</fullName>
    </submittedName>
</protein>
<dbReference type="InterPro" id="IPR018968">
    <property type="entry name" value="Phasin"/>
</dbReference>
<sequence>MSDVFATALEQYKTFVAPVVKANKLAVAGFEKLVAFQFATAQSYADLSLARLKAAAEVEDVKGLQAFYTAQLDTVAALRQKLLDDAKALTDLGNGFKAEFDKLAEETAAELPKAVQALAPRQAA</sequence>